<dbReference type="Gene3D" id="3.40.630.30">
    <property type="match status" value="1"/>
</dbReference>
<dbReference type="InterPro" id="IPR016181">
    <property type="entry name" value="Acyl_CoA_acyltransferase"/>
</dbReference>
<gene>
    <name evidence="2" type="primary">elaA</name>
    <name evidence="2" type="ORF">DYBT9275_01016</name>
</gene>
<protein>
    <submittedName>
        <fullName evidence="2">Protein ElaA</fullName>
    </submittedName>
</protein>
<feature type="domain" description="N-acetyltransferase" evidence="1">
    <location>
        <begin position="12"/>
        <end position="154"/>
    </location>
</feature>
<dbReference type="AlphaFoldDB" id="A0A916NAT9"/>
<sequence length="155" mass="18235">MHMENQLNWTLKTFEELSNEELYQLLRLRSEVFVVEQNCNFLDMDNKDQQCHHLLGWDCGELMAVARIVPPGISYEFPSIGRIVVSPRGRGRKYGVELVHKAIQCVDNFYGKGNIRIGAQLYLKKFYETFHFRQSGSIYLEDNIEHIEMTRVFNE</sequence>
<evidence type="ECO:0000313" key="2">
    <source>
        <dbReference type="EMBL" id="CAG4992701.1"/>
    </source>
</evidence>
<dbReference type="EMBL" id="CAJRAF010000001">
    <property type="protein sequence ID" value="CAG4992701.1"/>
    <property type="molecule type" value="Genomic_DNA"/>
</dbReference>
<organism evidence="2 3">
    <name type="scientific">Dyadobacter helix</name>
    <dbReference type="NCBI Taxonomy" id="2822344"/>
    <lineage>
        <taxon>Bacteria</taxon>
        <taxon>Pseudomonadati</taxon>
        <taxon>Bacteroidota</taxon>
        <taxon>Cytophagia</taxon>
        <taxon>Cytophagales</taxon>
        <taxon>Spirosomataceae</taxon>
        <taxon>Dyadobacter</taxon>
    </lineage>
</organism>
<dbReference type="CDD" id="cd04301">
    <property type="entry name" value="NAT_SF"/>
    <property type="match status" value="1"/>
</dbReference>
<accession>A0A916NAT9</accession>
<dbReference type="PROSITE" id="PS51186">
    <property type="entry name" value="GNAT"/>
    <property type="match status" value="1"/>
</dbReference>
<dbReference type="InterPro" id="IPR000182">
    <property type="entry name" value="GNAT_dom"/>
</dbReference>
<proteinExistence type="predicted"/>
<comment type="caution">
    <text evidence="2">The sequence shown here is derived from an EMBL/GenBank/DDBJ whole genome shotgun (WGS) entry which is preliminary data.</text>
</comment>
<evidence type="ECO:0000313" key="3">
    <source>
        <dbReference type="Proteomes" id="UP000680038"/>
    </source>
</evidence>
<evidence type="ECO:0000259" key="1">
    <source>
        <dbReference type="PROSITE" id="PS51186"/>
    </source>
</evidence>
<dbReference type="SUPFAM" id="SSF55729">
    <property type="entry name" value="Acyl-CoA N-acyltransferases (Nat)"/>
    <property type="match status" value="1"/>
</dbReference>
<name>A0A916NAT9_9BACT</name>
<reference evidence="2" key="1">
    <citation type="submission" date="2021-04" db="EMBL/GenBank/DDBJ databases">
        <authorList>
            <person name="Rodrigo-Torres L."/>
            <person name="Arahal R. D."/>
            <person name="Lucena T."/>
        </authorList>
    </citation>
    <scope>NUCLEOTIDE SEQUENCE</scope>
    <source>
        <strain evidence="2">CECT 9275</strain>
    </source>
</reference>
<dbReference type="GO" id="GO:0016747">
    <property type="term" value="F:acyltransferase activity, transferring groups other than amino-acyl groups"/>
    <property type="evidence" value="ECO:0007669"/>
    <property type="project" value="InterPro"/>
</dbReference>
<dbReference type="Pfam" id="PF13673">
    <property type="entry name" value="Acetyltransf_10"/>
    <property type="match status" value="1"/>
</dbReference>
<keyword evidence="3" id="KW-1185">Reference proteome</keyword>
<dbReference type="Proteomes" id="UP000680038">
    <property type="component" value="Unassembled WGS sequence"/>
</dbReference>